<evidence type="ECO:0008006" key="3">
    <source>
        <dbReference type="Google" id="ProtNLM"/>
    </source>
</evidence>
<evidence type="ECO:0000313" key="2">
    <source>
        <dbReference type="Proteomes" id="UP001172457"/>
    </source>
</evidence>
<protein>
    <recommendedName>
        <fullName evidence="3">Retrovirus-related Pol polyprotein from transposon TNT 1-94</fullName>
    </recommendedName>
</protein>
<organism evidence="1 2">
    <name type="scientific">Centaurea solstitialis</name>
    <name type="common">yellow star-thistle</name>
    <dbReference type="NCBI Taxonomy" id="347529"/>
    <lineage>
        <taxon>Eukaryota</taxon>
        <taxon>Viridiplantae</taxon>
        <taxon>Streptophyta</taxon>
        <taxon>Embryophyta</taxon>
        <taxon>Tracheophyta</taxon>
        <taxon>Spermatophyta</taxon>
        <taxon>Magnoliopsida</taxon>
        <taxon>eudicotyledons</taxon>
        <taxon>Gunneridae</taxon>
        <taxon>Pentapetalae</taxon>
        <taxon>asterids</taxon>
        <taxon>campanulids</taxon>
        <taxon>Asterales</taxon>
        <taxon>Asteraceae</taxon>
        <taxon>Carduoideae</taxon>
        <taxon>Cardueae</taxon>
        <taxon>Centaureinae</taxon>
        <taxon>Centaurea</taxon>
    </lineage>
</organism>
<gene>
    <name evidence="1" type="ORF">OSB04_003400</name>
</gene>
<comment type="caution">
    <text evidence="1">The sequence shown here is derived from an EMBL/GenBank/DDBJ whole genome shotgun (WGS) entry which is preliminary data.</text>
</comment>
<name>A0AA38TV21_9ASTR</name>
<accession>A0AA38TV21</accession>
<dbReference type="AlphaFoldDB" id="A0AA38TV21"/>
<reference evidence="1" key="1">
    <citation type="submission" date="2023-03" db="EMBL/GenBank/DDBJ databases">
        <title>Chromosome-scale reference genome and RAD-based genetic map of yellow starthistle (Centaurea solstitialis) reveal putative structural variation and QTLs associated with invader traits.</title>
        <authorList>
            <person name="Reatini B."/>
            <person name="Cang F.A."/>
            <person name="Jiang Q."/>
            <person name="Mckibben M.T.W."/>
            <person name="Barker M.S."/>
            <person name="Rieseberg L.H."/>
            <person name="Dlugosch K.M."/>
        </authorList>
    </citation>
    <scope>NUCLEOTIDE SEQUENCE</scope>
    <source>
        <strain evidence="1">CAN-66</strain>
        <tissue evidence="1">Leaf</tissue>
    </source>
</reference>
<dbReference type="EMBL" id="JARYMX010000001">
    <property type="protein sequence ID" value="KAJ9567434.1"/>
    <property type="molecule type" value="Genomic_DNA"/>
</dbReference>
<sequence length="144" mass="16383">MILGSKACKFRTQRSDAQKKVVDDVRLKDMIVKNFLCQLVDREILKTILDKSTSKLTWESMKKKNYISGNNTRMAVMGKGNVRMQINGVTQICEGNSRVWHNGNNNLVAFSDSDYARDMGIGEVDLAMICYFLMLLKHCPQISN</sequence>
<dbReference type="Proteomes" id="UP001172457">
    <property type="component" value="Chromosome 1"/>
</dbReference>
<keyword evidence="2" id="KW-1185">Reference proteome</keyword>
<proteinExistence type="predicted"/>
<evidence type="ECO:0000313" key="1">
    <source>
        <dbReference type="EMBL" id="KAJ9567434.1"/>
    </source>
</evidence>